<accession>A0A8S5UJ12</accession>
<name>A0A8S5UJ12_9CAUD</name>
<dbReference type="EMBL" id="BK016093">
    <property type="protein sequence ID" value="DAF94472.1"/>
    <property type="molecule type" value="Genomic_DNA"/>
</dbReference>
<sequence length="218" mass="23071">MGCEKMARNSENIAGAISAVNGIVGAQTEALAQIKTTLARKAAGTTDISLGITSAAVGDTVKVKAVDASGKPTEWEAAGGVDIWETIADYTAAEAASWLTINKDANGNAFSLRKVKVEIILPNAVGEGLWYFYLSPGTQFFGTFNIKRQGNGTCRVCCTASSDDIVTLAIKRDKDESNDLIPLVRSAEYTTITAVRLGNWSDMTFPAGTKVLVKGVRT</sequence>
<protein>
    <submittedName>
        <fullName evidence="1">Uncharacterized protein</fullName>
    </submittedName>
</protein>
<proteinExistence type="predicted"/>
<organism evidence="1">
    <name type="scientific">Siphoviridae sp. ctTDf8</name>
    <dbReference type="NCBI Taxonomy" id="2825517"/>
    <lineage>
        <taxon>Viruses</taxon>
        <taxon>Duplodnaviria</taxon>
        <taxon>Heunggongvirae</taxon>
        <taxon>Uroviricota</taxon>
        <taxon>Caudoviricetes</taxon>
    </lineage>
</organism>
<evidence type="ECO:0000313" key="1">
    <source>
        <dbReference type="EMBL" id="DAF94472.1"/>
    </source>
</evidence>
<reference evidence="1" key="1">
    <citation type="journal article" date="2021" name="Proc. Natl. Acad. Sci. U.S.A.">
        <title>A Catalog of Tens of Thousands of Viruses from Human Metagenomes Reveals Hidden Associations with Chronic Diseases.</title>
        <authorList>
            <person name="Tisza M.J."/>
            <person name="Buck C.B."/>
        </authorList>
    </citation>
    <scope>NUCLEOTIDE SEQUENCE</scope>
    <source>
        <strain evidence="1">CtTDf8</strain>
    </source>
</reference>